<dbReference type="AlphaFoldDB" id="A0A699RNI4"/>
<feature type="non-terminal residue" evidence="2">
    <location>
        <position position="55"/>
    </location>
</feature>
<name>A0A699RNI4_TANCI</name>
<gene>
    <name evidence="2" type="ORF">Tci_858928</name>
</gene>
<feature type="compositionally biased region" description="Low complexity" evidence="1">
    <location>
        <begin position="25"/>
        <end position="38"/>
    </location>
</feature>
<comment type="caution">
    <text evidence="2">The sequence shown here is derived from an EMBL/GenBank/DDBJ whole genome shotgun (WGS) entry which is preliminary data.</text>
</comment>
<proteinExistence type="predicted"/>
<sequence>MSSNSLISPTLLSSAAFFISASVSSSASRSSSGIAAAGDPESENASSPAEVGSPG</sequence>
<protein>
    <submittedName>
        <fullName evidence="2">Uncharacterized protein</fullName>
    </submittedName>
</protein>
<organism evidence="2">
    <name type="scientific">Tanacetum cinerariifolium</name>
    <name type="common">Dalmatian daisy</name>
    <name type="synonym">Chrysanthemum cinerariifolium</name>
    <dbReference type="NCBI Taxonomy" id="118510"/>
    <lineage>
        <taxon>Eukaryota</taxon>
        <taxon>Viridiplantae</taxon>
        <taxon>Streptophyta</taxon>
        <taxon>Embryophyta</taxon>
        <taxon>Tracheophyta</taxon>
        <taxon>Spermatophyta</taxon>
        <taxon>Magnoliopsida</taxon>
        <taxon>eudicotyledons</taxon>
        <taxon>Gunneridae</taxon>
        <taxon>Pentapetalae</taxon>
        <taxon>asterids</taxon>
        <taxon>campanulids</taxon>
        <taxon>Asterales</taxon>
        <taxon>Asteraceae</taxon>
        <taxon>Asteroideae</taxon>
        <taxon>Anthemideae</taxon>
        <taxon>Anthemidinae</taxon>
        <taxon>Tanacetum</taxon>
    </lineage>
</organism>
<reference evidence="2" key="1">
    <citation type="journal article" date="2019" name="Sci. Rep.">
        <title>Draft genome of Tanacetum cinerariifolium, the natural source of mosquito coil.</title>
        <authorList>
            <person name="Yamashiro T."/>
            <person name="Shiraishi A."/>
            <person name="Satake H."/>
            <person name="Nakayama K."/>
        </authorList>
    </citation>
    <scope>NUCLEOTIDE SEQUENCE</scope>
</reference>
<evidence type="ECO:0000313" key="2">
    <source>
        <dbReference type="EMBL" id="GFC86958.1"/>
    </source>
</evidence>
<feature type="region of interest" description="Disordered" evidence="1">
    <location>
        <begin position="25"/>
        <end position="55"/>
    </location>
</feature>
<evidence type="ECO:0000256" key="1">
    <source>
        <dbReference type="SAM" id="MobiDB-lite"/>
    </source>
</evidence>
<dbReference type="EMBL" id="BKCJ011107903">
    <property type="protein sequence ID" value="GFC86958.1"/>
    <property type="molecule type" value="Genomic_DNA"/>
</dbReference>
<accession>A0A699RNI4</accession>